<dbReference type="AlphaFoldDB" id="A0A1V9XZA8"/>
<protein>
    <recommendedName>
        <fullName evidence="2">Decapping nuclease</fullName>
        <ecNumber evidence="2">3.6.1.-</ecNumber>
    </recommendedName>
</protein>
<keyword evidence="2" id="KW-0378">Hydrolase</keyword>
<keyword evidence="5" id="KW-1185">Reference proteome</keyword>
<comment type="caution">
    <text evidence="4">The sequence shown here is derived from an EMBL/GenBank/DDBJ whole genome shotgun (WGS) entry which is preliminary data.</text>
</comment>
<dbReference type="PANTHER" id="PTHR12395:SF9">
    <property type="entry name" value="DECAPPING AND EXORIBONUCLEASE PROTEIN"/>
    <property type="match status" value="1"/>
</dbReference>
<comment type="subcellular location">
    <subcellularLocation>
        <location evidence="2">Nucleus</location>
    </subcellularLocation>
</comment>
<name>A0A1V9XZA8_9ACAR</name>
<dbReference type="GO" id="GO:0000956">
    <property type="term" value="P:nuclear-transcribed mRNA catabolic process"/>
    <property type="evidence" value="ECO:0007669"/>
    <property type="project" value="TreeGrafter"/>
</dbReference>
<keyword evidence="2" id="KW-0694">RNA-binding</keyword>
<dbReference type="GO" id="GO:0110155">
    <property type="term" value="P:NAD-cap decapping"/>
    <property type="evidence" value="ECO:0007669"/>
    <property type="project" value="TreeGrafter"/>
</dbReference>
<keyword evidence="2" id="KW-0540">Nuclease</keyword>
<dbReference type="InterPro" id="IPR013961">
    <property type="entry name" value="RAI1"/>
</dbReference>
<dbReference type="GO" id="GO:0046872">
    <property type="term" value="F:metal ion binding"/>
    <property type="evidence" value="ECO:0007669"/>
    <property type="project" value="UniProtKB-KW"/>
</dbReference>
<dbReference type="InterPro" id="IPR039039">
    <property type="entry name" value="RAI1-like_fam"/>
</dbReference>
<accession>A0A1V9XZA8</accession>
<dbReference type="FunCoup" id="A0A1V9XZA8">
    <property type="interactions" value="750"/>
</dbReference>
<keyword evidence="2" id="KW-0479">Metal-binding</keyword>
<dbReference type="GO" id="GO:0034353">
    <property type="term" value="F:mRNA 5'-diphosphatase activity"/>
    <property type="evidence" value="ECO:0007669"/>
    <property type="project" value="TreeGrafter"/>
</dbReference>
<dbReference type="InParanoid" id="A0A1V9XZA8"/>
<comment type="similarity">
    <text evidence="1 2">Belongs to the DXO/Dom3Z family.</text>
</comment>
<sequence length="341" mass="40263">MHNASKMAYLVEPPNDGKLNWDLNIAYEHRIPKDHTLSAKLDNLLRWICDNVEKFRAPCDGNNDKPSSLHTDFVSYRGLLTTIMCSVYEQKESWILGVTLYRSSRYLCQYSTTEQLYRAKTESEWRKRASAWGYKFEQYMTASKPDGKPTPQKPVNEKEEVCSVVRTRLRRQHSLLYGAEIDAIDSQLVVKYPKLKHSTRRYVEMKTSKIVGSVRQKRNMARFKMMKWWAQCYLIGIPRVICGLRNDNGYVKQVKSFRLPELIQEGREFWDPHQMINFLDKFLNFVKENVNVDDPKEVMLFEFVPEQQVINCMALPKNHKSYSQYLILPEWYFSNLDKQIA</sequence>
<gene>
    <name evidence="4" type="ORF">BIW11_00243</name>
</gene>
<dbReference type="GO" id="GO:0004518">
    <property type="term" value="F:nuclease activity"/>
    <property type="evidence" value="ECO:0007669"/>
    <property type="project" value="UniProtKB-KW"/>
</dbReference>
<dbReference type="EC" id="3.6.1.-" evidence="2"/>
<dbReference type="STRING" id="418985.A0A1V9XZA8"/>
<dbReference type="GO" id="GO:0005829">
    <property type="term" value="C:cytosol"/>
    <property type="evidence" value="ECO:0007669"/>
    <property type="project" value="TreeGrafter"/>
</dbReference>
<evidence type="ECO:0000313" key="4">
    <source>
        <dbReference type="EMBL" id="OQR78837.1"/>
    </source>
</evidence>
<keyword evidence="2" id="KW-0539">Nucleus</keyword>
<dbReference type="Pfam" id="PF08652">
    <property type="entry name" value="RAI1"/>
    <property type="match status" value="1"/>
</dbReference>
<keyword evidence="2" id="KW-0547">Nucleotide-binding</keyword>
<feature type="domain" description="RAI1-like" evidence="3">
    <location>
        <begin position="2"/>
        <end position="332"/>
    </location>
</feature>
<organism evidence="4 5">
    <name type="scientific">Tropilaelaps mercedesae</name>
    <dbReference type="NCBI Taxonomy" id="418985"/>
    <lineage>
        <taxon>Eukaryota</taxon>
        <taxon>Metazoa</taxon>
        <taxon>Ecdysozoa</taxon>
        <taxon>Arthropoda</taxon>
        <taxon>Chelicerata</taxon>
        <taxon>Arachnida</taxon>
        <taxon>Acari</taxon>
        <taxon>Parasitiformes</taxon>
        <taxon>Mesostigmata</taxon>
        <taxon>Gamasina</taxon>
        <taxon>Dermanyssoidea</taxon>
        <taxon>Laelapidae</taxon>
        <taxon>Tropilaelaps</taxon>
    </lineage>
</organism>
<comment type="function">
    <text evidence="2">Decapping enzyme for NAD-capped RNAs: specifically hydrolyzes the nicotinamide adenine dinucleotide (NAD) cap from a subset of RNAs by removing the entire NAD moiety from the 5'-end of an NAD-capped RNA.</text>
</comment>
<dbReference type="OrthoDB" id="10020793at2759"/>
<dbReference type="GO" id="GO:0003723">
    <property type="term" value="F:RNA binding"/>
    <property type="evidence" value="ECO:0007669"/>
    <property type="project" value="UniProtKB-KW"/>
</dbReference>
<evidence type="ECO:0000256" key="1">
    <source>
        <dbReference type="ARBA" id="ARBA00006562"/>
    </source>
</evidence>
<dbReference type="GO" id="GO:0000166">
    <property type="term" value="F:nucleotide binding"/>
    <property type="evidence" value="ECO:0007669"/>
    <property type="project" value="UniProtKB-KW"/>
</dbReference>
<comment type="cofactor">
    <cofactor evidence="2">
        <name>a divalent metal cation</name>
        <dbReference type="ChEBI" id="CHEBI:60240"/>
    </cofactor>
</comment>
<reference evidence="4 5" key="1">
    <citation type="journal article" date="2017" name="Gigascience">
        <title>Draft genome of the honey bee ectoparasitic mite, Tropilaelaps mercedesae, is shaped by the parasitic life history.</title>
        <authorList>
            <person name="Dong X."/>
            <person name="Armstrong S.D."/>
            <person name="Xia D."/>
            <person name="Makepeace B.L."/>
            <person name="Darby A.C."/>
            <person name="Kadowaki T."/>
        </authorList>
    </citation>
    <scope>NUCLEOTIDE SEQUENCE [LARGE SCALE GENOMIC DNA]</scope>
    <source>
        <strain evidence="4">Wuxi-XJTLU</strain>
    </source>
</reference>
<dbReference type="EMBL" id="MNPL01001759">
    <property type="protein sequence ID" value="OQR78837.1"/>
    <property type="molecule type" value="Genomic_DNA"/>
</dbReference>
<proteinExistence type="inferred from homology"/>
<dbReference type="Proteomes" id="UP000192247">
    <property type="component" value="Unassembled WGS sequence"/>
</dbReference>
<dbReference type="PANTHER" id="PTHR12395">
    <property type="entry name" value="DOM-3 RELATED"/>
    <property type="match status" value="1"/>
</dbReference>
<evidence type="ECO:0000313" key="5">
    <source>
        <dbReference type="Proteomes" id="UP000192247"/>
    </source>
</evidence>
<dbReference type="GO" id="GO:0005634">
    <property type="term" value="C:nucleus"/>
    <property type="evidence" value="ECO:0007669"/>
    <property type="project" value="UniProtKB-SubCell"/>
</dbReference>
<evidence type="ECO:0000256" key="2">
    <source>
        <dbReference type="RuleBase" id="RU367113"/>
    </source>
</evidence>
<evidence type="ECO:0000259" key="3">
    <source>
        <dbReference type="Pfam" id="PF08652"/>
    </source>
</evidence>